<sequence length="371" mass="41201">IGTSGVLLKVDAKAAAKLKPLKFAELKDEGVNTSLLVAVLYKADDKWRLRVGPVRPSVSFREGKGGDENAFFGSAAGSYSYYARRYGGASSAVGLVANDDGEPLGCSVSSRMDLRQAESLWRGADLIKAQALPWPQLARAREKIRAQLIKATHEIVIRYHQGADESGYSGGGGAAGRESTAYGYAISPTEILVPMHMDSKQAAKIDKFFVKFSPRDRRPADWVGAYKDVGAFVIRLSKGKLPAYLQLAGKDLLRMKPFWMARPRKRYGTTYVDLTTNRLYGKARGYAGEHHWYPLRRIEGGAMLVDFSGRLAGMYLRQKTEHEEERRLERTRSYYSGPSGDGQERVFLVSEIRDELTKPTAHLDAKIKVKT</sequence>
<protein>
    <submittedName>
        <fullName evidence="1">Uncharacterized protein</fullName>
    </submittedName>
</protein>
<dbReference type="EMBL" id="BARS01008415">
    <property type="protein sequence ID" value="GAF78477.1"/>
    <property type="molecule type" value="Genomic_DNA"/>
</dbReference>
<proteinExistence type="predicted"/>
<reference evidence="1" key="1">
    <citation type="journal article" date="2014" name="Front. Microbiol.">
        <title>High frequency of phylogenetically diverse reductive dehalogenase-homologous genes in deep subseafloor sedimentary metagenomes.</title>
        <authorList>
            <person name="Kawai M."/>
            <person name="Futagami T."/>
            <person name="Toyoda A."/>
            <person name="Takaki Y."/>
            <person name="Nishi S."/>
            <person name="Hori S."/>
            <person name="Arai W."/>
            <person name="Tsubouchi T."/>
            <person name="Morono Y."/>
            <person name="Uchiyama I."/>
            <person name="Ito T."/>
            <person name="Fujiyama A."/>
            <person name="Inagaki F."/>
            <person name="Takami H."/>
        </authorList>
    </citation>
    <scope>NUCLEOTIDE SEQUENCE</scope>
    <source>
        <strain evidence="1">Expedition CK06-06</strain>
    </source>
</reference>
<organism evidence="1">
    <name type="scientific">marine sediment metagenome</name>
    <dbReference type="NCBI Taxonomy" id="412755"/>
    <lineage>
        <taxon>unclassified sequences</taxon>
        <taxon>metagenomes</taxon>
        <taxon>ecological metagenomes</taxon>
    </lineage>
</organism>
<accession>X0SRI8</accession>
<comment type="caution">
    <text evidence="1">The sequence shown here is derived from an EMBL/GenBank/DDBJ whole genome shotgun (WGS) entry which is preliminary data.</text>
</comment>
<name>X0SRI8_9ZZZZ</name>
<feature type="non-terminal residue" evidence="1">
    <location>
        <position position="371"/>
    </location>
</feature>
<evidence type="ECO:0000313" key="1">
    <source>
        <dbReference type="EMBL" id="GAF78477.1"/>
    </source>
</evidence>
<feature type="non-terminal residue" evidence="1">
    <location>
        <position position="1"/>
    </location>
</feature>
<dbReference type="AlphaFoldDB" id="X0SRI8"/>
<gene>
    <name evidence="1" type="ORF">S01H1_16051</name>
</gene>